<dbReference type="SUPFAM" id="SSF47413">
    <property type="entry name" value="lambda repressor-like DNA-binding domains"/>
    <property type="match status" value="1"/>
</dbReference>
<dbReference type="CDD" id="cd00093">
    <property type="entry name" value="HTH_XRE"/>
    <property type="match status" value="1"/>
</dbReference>
<dbReference type="EMBL" id="BKCN01000019">
    <property type="protein sequence ID" value="GER05190.1"/>
    <property type="molecule type" value="Genomic_DNA"/>
</dbReference>
<dbReference type="Gene3D" id="1.10.260.40">
    <property type="entry name" value="lambda repressor-like DNA-binding domains"/>
    <property type="match status" value="1"/>
</dbReference>
<proteinExistence type="predicted"/>
<evidence type="ECO:0000313" key="2">
    <source>
        <dbReference type="EMBL" id="GER05190.1"/>
    </source>
</evidence>
<gene>
    <name evidence="2" type="ORF">JCM17846_28720</name>
</gene>
<dbReference type="RefSeq" id="WP_042087944.1">
    <property type="nucleotide sequence ID" value="NZ_BKCN01000019.1"/>
</dbReference>
<protein>
    <recommendedName>
        <fullName evidence="1">HTH cro/C1-type domain-containing protein</fullName>
    </recommendedName>
</protein>
<dbReference type="PROSITE" id="PS50943">
    <property type="entry name" value="HTH_CROC1"/>
    <property type="match status" value="1"/>
</dbReference>
<evidence type="ECO:0000313" key="3">
    <source>
        <dbReference type="Proteomes" id="UP000324996"/>
    </source>
</evidence>
<feature type="domain" description="HTH cro/C1-type" evidence="1">
    <location>
        <begin position="11"/>
        <end position="69"/>
    </location>
</feature>
<accession>A0A5A7NCJ0</accession>
<evidence type="ECO:0000259" key="1">
    <source>
        <dbReference type="PROSITE" id="PS50943"/>
    </source>
</evidence>
<organism evidence="2 3">
    <name type="scientific">Iodidimonas nitroreducens</name>
    <dbReference type="NCBI Taxonomy" id="1236968"/>
    <lineage>
        <taxon>Bacteria</taxon>
        <taxon>Pseudomonadati</taxon>
        <taxon>Pseudomonadota</taxon>
        <taxon>Alphaproteobacteria</taxon>
        <taxon>Iodidimonadales</taxon>
        <taxon>Iodidimonadaceae</taxon>
        <taxon>Iodidimonas</taxon>
    </lineage>
</organism>
<dbReference type="InterPro" id="IPR010982">
    <property type="entry name" value="Lambda_DNA-bd_dom_sf"/>
</dbReference>
<dbReference type="GO" id="GO:0003677">
    <property type="term" value="F:DNA binding"/>
    <property type="evidence" value="ECO:0007669"/>
    <property type="project" value="InterPro"/>
</dbReference>
<name>A0A5A7NCJ0_9PROT</name>
<dbReference type="Proteomes" id="UP000324996">
    <property type="component" value="Unassembled WGS sequence"/>
</dbReference>
<dbReference type="InterPro" id="IPR001387">
    <property type="entry name" value="Cro/C1-type_HTH"/>
</dbReference>
<keyword evidence="3" id="KW-1185">Reference proteome</keyword>
<sequence length="187" mass="20580">MAFGQAFGQLIRSKRGIEGMTQQALAVAAFGDEGGKTRISELENGKVSKPQTKTIDALVVALNISDDELNAILNLEPHPHVIDNLCDFFDVDGTGSVDVEVATNDSGKAVLFHNRWLKVEIKRAEYFLEEKMFVCLEESGRRRPAGLPLSPAVTENLRKCNEILFVHVEDGTQATTAGKRYPLKIIP</sequence>
<dbReference type="SMART" id="SM00530">
    <property type="entry name" value="HTH_XRE"/>
    <property type="match status" value="1"/>
</dbReference>
<comment type="caution">
    <text evidence="2">The sequence shown here is derived from an EMBL/GenBank/DDBJ whole genome shotgun (WGS) entry which is preliminary data.</text>
</comment>
<reference evidence="2 3" key="1">
    <citation type="submission" date="2019-09" db="EMBL/GenBank/DDBJ databases">
        <title>NBRP : Genome information of microbial organism related human and environment.</title>
        <authorList>
            <person name="Hattori M."/>
            <person name="Oshima K."/>
            <person name="Inaba H."/>
            <person name="Suda W."/>
            <person name="Sakamoto M."/>
            <person name="Iino T."/>
            <person name="Kitahara M."/>
            <person name="Oshida Y."/>
            <person name="Iida T."/>
            <person name="Kudo T."/>
            <person name="Itoh T."/>
            <person name="Ohkuma M."/>
        </authorList>
    </citation>
    <scope>NUCLEOTIDE SEQUENCE [LARGE SCALE GENOMIC DNA]</scope>
    <source>
        <strain evidence="2 3">Q-1</strain>
    </source>
</reference>
<dbReference type="AlphaFoldDB" id="A0A5A7NCJ0"/>